<evidence type="ECO:0000313" key="2">
    <source>
        <dbReference type="EMBL" id="GMQ34796.1"/>
    </source>
</evidence>
<keyword evidence="1" id="KW-0812">Transmembrane</keyword>
<dbReference type="SUPFAM" id="SSF158568">
    <property type="entry name" value="AF1862-like"/>
    <property type="match status" value="1"/>
</dbReference>
<feature type="transmembrane region" description="Helical" evidence="1">
    <location>
        <begin position="147"/>
        <end position="164"/>
    </location>
</feature>
<gene>
    <name evidence="2" type="ORF">Ataiwa_30690</name>
</gene>
<dbReference type="EMBL" id="BTPE01000011">
    <property type="protein sequence ID" value="GMQ34796.1"/>
    <property type="molecule type" value="Genomic_DNA"/>
</dbReference>
<proteinExistence type="predicted"/>
<accession>A0ABQ6Q3P8</accession>
<feature type="transmembrane region" description="Helical" evidence="1">
    <location>
        <begin position="105"/>
        <end position="127"/>
    </location>
</feature>
<keyword evidence="1" id="KW-0472">Membrane</keyword>
<comment type="caution">
    <text evidence="2">The sequence shown here is derived from an EMBL/GenBank/DDBJ whole genome shotgun (WGS) entry which is preliminary data.</text>
</comment>
<protein>
    <recommendedName>
        <fullName evidence="4">DUF2975 domain-containing protein</fullName>
    </recommendedName>
</protein>
<feature type="transmembrane region" description="Helical" evidence="1">
    <location>
        <begin position="7"/>
        <end position="39"/>
    </location>
</feature>
<dbReference type="Pfam" id="PF11188">
    <property type="entry name" value="DUF2975"/>
    <property type="match status" value="1"/>
</dbReference>
<dbReference type="InterPro" id="IPR023101">
    <property type="entry name" value="AF1862-like_dom_sf"/>
</dbReference>
<dbReference type="RefSeq" id="WP_338229617.1">
    <property type="nucleotide sequence ID" value="NZ_BTPE01000011.1"/>
</dbReference>
<evidence type="ECO:0000256" key="1">
    <source>
        <dbReference type="SAM" id="Phobius"/>
    </source>
</evidence>
<evidence type="ECO:0000313" key="3">
    <source>
        <dbReference type="Proteomes" id="UP001307705"/>
    </source>
</evidence>
<sequence>MKKTTNTLLWLIQVISTVVFCALCVQAAGLIFFSVYHVIDPENSREMILGIDMAQLFSLTKIDFVILYMLTLSIPVLKAFAFYYTLKIFNRLNLVKPFSQEIASLISKISYLILTIGILGTVAFQYSEILDAKGFELNQLQNWWNDNYAYLLMGSIIFVIAQVFKKGLEIQSENELTV</sequence>
<organism evidence="2 3">
    <name type="scientific">Algoriphagus taiwanensis</name>
    <dbReference type="NCBI Taxonomy" id="1445656"/>
    <lineage>
        <taxon>Bacteria</taxon>
        <taxon>Pseudomonadati</taxon>
        <taxon>Bacteroidota</taxon>
        <taxon>Cytophagia</taxon>
        <taxon>Cytophagales</taxon>
        <taxon>Cyclobacteriaceae</taxon>
        <taxon>Algoriphagus</taxon>
    </lineage>
</organism>
<dbReference type="InterPro" id="IPR021354">
    <property type="entry name" value="DUF2975"/>
</dbReference>
<dbReference type="Proteomes" id="UP001307705">
    <property type="component" value="Unassembled WGS sequence"/>
</dbReference>
<name>A0ABQ6Q3P8_9BACT</name>
<feature type="transmembrane region" description="Helical" evidence="1">
    <location>
        <begin position="65"/>
        <end position="84"/>
    </location>
</feature>
<reference evidence="2 3" key="1">
    <citation type="submission" date="2023-08" db="EMBL/GenBank/DDBJ databases">
        <title>Draft genome sequence of Algoriphagus taiwanensis.</title>
        <authorList>
            <person name="Takatani N."/>
            <person name="Hosokawa M."/>
            <person name="Sawabe T."/>
        </authorList>
    </citation>
    <scope>NUCLEOTIDE SEQUENCE [LARGE SCALE GENOMIC DNA]</scope>
    <source>
        <strain evidence="2 3">JCM 19755</strain>
    </source>
</reference>
<evidence type="ECO:0008006" key="4">
    <source>
        <dbReference type="Google" id="ProtNLM"/>
    </source>
</evidence>
<keyword evidence="3" id="KW-1185">Reference proteome</keyword>
<keyword evidence="1" id="KW-1133">Transmembrane helix</keyword>